<dbReference type="Gene3D" id="3.40.1480.10">
    <property type="entry name" value="MOFRL domain"/>
    <property type="match status" value="1"/>
</dbReference>
<evidence type="ECO:0000259" key="6">
    <source>
        <dbReference type="Pfam" id="PF13660"/>
    </source>
</evidence>
<evidence type="ECO:0000256" key="4">
    <source>
        <dbReference type="ARBA" id="ARBA00022840"/>
    </source>
</evidence>
<keyword evidence="2" id="KW-0547">Nucleotide-binding</keyword>
<dbReference type="Proteomes" id="UP000291078">
    <property type="component" value="Unassembled WGS sequence"/>
</dbReference>
<evidence type="ECO:0000256" key="2">
    <source>
        <dbReference type="ARBA" id="ARBA00022741"/>
    </source>
</evidence>
<feature type="domain" description="MOFRL" evidence="5">
    <location>
        <begin position="310"/>
        <end position="415"/>
    </location>
</feature>
<dbReference type="SUPFAM" id="SSF82544">
    <property type="entry name" value="GckA/TtuD-like"/>
    <property type="match status" value="1"/>
</dbReference>
<dbReference type="GO" id="GO:0008887">
    <property type="term" value="F:glycerate kinase activity"/>
    <property type="evidence" value="ECO:0007669"/>
    <property type="project" value="InterPro"/>
</dbReference>
<dbReference type="RefSeq" id="WP_407923197.1">
    <property type="nucleotide sequence ID" value="NZ_SGXM01000001.1"/>
</dbReference>
<dbReference type="InterPro" id="IPR037035">
    <property type="entry name" value="GK-like_C_sf"/>
</dbReference>
<dbReference type="AlphaFoldDB" id="A0A4Q7S8M7"/>
<dbReference type="EMBL" id="SGXM01000001">
    <property type="protein sequence ID" value="RZT42118.1"/>
    <property type="molecule type" value="Genomic_DNA"/>
</dbReference>
<evidence type="ECO:0000256" key="1">
    <source>
        <dbReference type="ARBA" id="ARBA00022679"/>
    </source>
</evidence>
<comment type="caution">
    <text evidence="7">The sequence shown here is derived from an EMBL/GenBank/DDBJ whole genome shotgun (WGS) entry which is preliminary data.</text>
</comment>
<dbReference type="Gene3D" id="3.40.50.10180">
    <property type="entry name" value="Glycerate kinase, MOFRL-like N-terminal domain"/>
    <property type="match status" value="1"/>
</dbReference>
<dbReference type="Pfam" id="PF05161">
    <property type="entry name" value="MOFRL"/>
    <property type="match status" value="1"/>
</dbReference>
<keyword evidence="7" id="KW-0670">Pyruvate</keyword>
<dbReference type="PANTHER" id="PTHR12227">
    <property type="entry name" value="GLYCERATE KINASE"/>
    <property type="match status" value="1"/>
</dbReference>
<dbReference type="GO" id="GO:0005737">
    <property type="term" value="C:cytoplasm"/>
    <property type="evidence" value="ECO:0007669"/>
    <property type="project" value="TreeGrafter"/>
</dbReference>
<feature type="domain" description="MOFRL-associated" evidence="6">
    <location>
        <begin position="12"/>
        <end position="231"/>
    </location>
</feature>
<organism evidence="7 8">
    <name type="scientific">Cupriavidus agavae</name>
    <dbReference type="NCBI Taxonomy" id="1001822"/>
    <lineage>
        <taxon>Bacteria</taxon>
        <taxon>Pseudomonadati</taxon>
        <taxon>Pseudomonadota</taxon>
        <taxon>Betaproteobacteria</taxon>
        <taxon>Burkholderiales</taxon>
        <taxon>Burkholderiaceae</taxon>
        <taxon>Cupriavidus</taxon>
    </lineage>
</organism>
<keyword evidence="4" id="KW-0067">ATP-binding</keyword>
<keyword evidence="1" id="KW-0808">Transferase</keyword>
<keyword evidence="8" id="KW-1185">Reference proteome</keyword>
<dbReference type="FunFam" id="3.40.50.10180:FF:000001">
    <property type="entry name" value="Glycerate kinase"/>
    <property type="match status" value="1"/>
</dbReference>
<dbReference type="GO" id="GO:0005524">
    <property type="term" value="F:ATP binding"/>
    <property type="evidence" value="ECO:0007669"/>
    <property type="project" value="UniProtKB-KW"/>
</dbReference>
<proteinExistence type="predicted"/>
<sequence>MTFDTPQASALLRRMFDAAIAAAQPSLTLARHLPDRPKGRTIVIGAGKASAAMAQAFERAWQGPLEGLVVTRYGYAVPCEQIEIVEAAHPVPDTAGHNAARRMLELVSRLTEDDLVVSLISGGGSALLPLPLTGISLDDKQQINRDLLKSGATITEMNCVRRHLSAIKGGRLAAACYPARVCNLLLSDVPGDDPIDIASGPTVPDPTTRQEAIDILRRYGLALPAHVMRVLDSDEAETVKPGDPRLPRIDTTLIATPRMALRAAANVASAAGLPVHVLGDAIEGEARDVGLVLGALALESANHQLFPSPCVLLSGGETTVTVRGTGRGGRNVEFLLALALTLRGDTRIHALAGDTDGVDGQEEIAGAIVTPDTLQRAWALGIRPQDALANNDGHGFFEALGDAVITGPTLTNVNDFRAILIAP</sequence>
<dbReference type="PANTHER" id="PTHR12227:SF0">
    <property type="entry name" value="GLYCERATE KINASE"/>
    <property type="match status" value="1"/>
</dbReference>
<gene>
    <name evidence="7" type="ORF">EV147_1137</name>
</gene>
<accession>A0A4Q7S8M7</accession>
<name>A0A4Q7S8M7_9BURK</name>
<dbReference type="InterPro" id="IPR038614">
    <property type="entry name" value="GK_N_sf"/>
</dbReference>
<evidence type="ECO:0000259" key="5">
    <source>
        <dbReference type="Pfam" id="PF05161"/>
    </source>
</evidence>
<reference evidence="7 8" key="1">
    <citation type="journal article" date="2015" name="Stand. Genomic Sci.">
        <title>Genomic Encyclopedia of Bacterial and Archaeal Type Strains, Phase III: the genomes of soil and plant-associated and newly described type strains.</title>
        <authorList>
            <person name="Whitman W.B."/>
            <person name="Woyke T."/>
            <person name="Klenk H.P."/>
            <person name="Zhou Y."/>
            <person name="Lilburn T.G."/>
            <person name="Beck B.J."/>
            <person name="De Vos P."/>
            <person name="Vandamme P."/>
            <person name="Eisen J.A."/>
            <person name="Garrity G."/>
            <person name="Hugenholtz P."/>
            <person name="Kyrpides N.C."/>
        </authorList>
    </citation>
    <scope>NUCLEOTIDE SEQUENCE [LARGE SCALE GENOMIC DNA]</scope>
    <source>
        <strain evidence="7 8">ASC-9842</strain>
    </source>
</reference>
<dbReference type="InterPro" id="IPR039760">
    <property type="entry name" value="MOFRL_protein"/>
</dbReference>
<dbReference type="InterPro" id="IPR007835">
    <property type="entry name" value="MOFRL"/>
</dbReference>
<dbReference type="Pfam" id="PF13660">
    <property type="entry name" value="DUF4147"/>
    <property type="match status" value="1"/>
</dbReference>
<evidence type="ECO:0000256" key="3">
    <source>
        <dbReference type="ARBA" id="ARBA00022777"/>
    </source>
</evidence>
<evidence type="ECO:0000313" key="7">
    <source>
        <dbReference type="EMBL" id="RZT42118.1"/>
    </source>
</evidence>
<dbReference type="InterPro" id="IPR025286">
    <property type="entry name" value="MOFRL_assoc_dom"/>
</dbReference>
<evidence type="ECO:0000313" key="8">
    <source>
        <dbReference type="Proteomes" id="UP000291078"/>
    </source>
</evidence>
<keyword evidence="3" id="KW-0418">Kinase</keyword>
<protein>
    <submittedName>
        <fullName evidence="7">Hydroxypyruvate reductase</fullName>
    </submittedName>
</protein>